<dbReference type="GO" id="GO:0004722">
    <property type="term" value="F:protein serine/threonine phosphatase activity"/>
    <property type="evidence" value="ECO:0007669"/>
    <property type="project" value="InterPro"/>
</dbReference>
<feature type="region of interest" description="Disordered" evidence="1">
    <location>
        <begin position="60"/>
        <end position="94"/>
    </location>
</feature>
<gene>
    <name evidence="3" type="ORF">WN944_019078</name>
</gene>
<dbReference type="AlphaFoldDB" id="A0AAP0LUS9"/>
<dbReference type="Proteomes" id="UP001428341">
    <property type="component" value="Unassembled WGS sequence"/>
</dbReference>
<organism evidence="3 4">
    <name type="scientific">Citrus x changshan-huyou</name>
    <dbReference type="NCBI Taxonomy" id="2935761"/>
    <lineage>
        <taxon>Eukaryota</taxon>
        <taxon>Viridiplantae</taxon>
        <taxon>Streptophyta</taxon>
        <taxon>Embryophyta</taxon>
        <taxon>Tracheophyta</taxon>
        <taxon>Spermatophyta</taxon>
        <taxon>Magnoliopsida</taxon>
        <taxon>eudicotyledons</taxon>
        <taxon>Gunneridae</taxon>
        <taxon>Pentapetalae</taxon>
        <taxon>rosids</taxon>
        <taxon>malvids</taxon>
        <taxon>Sapindales</taxon>
        <taxon>Rutaceae</taxon>
        <taxon>Aurantioideae</taxon>
        <taxon>Citrus</taxon>
    </lineage>
</organism>
<dbReference type="SMART" id="SM00332">
    <property type="entry name" value="PP2Cc"/>
    <property type="match status" value="1"/>
</dbReference>
<reference evidence="3 4" key="1">
    <citation type="submission" date="2024-05" db="EMBL/GenBank/DDBJ databases">
        <title>Haplotype-resolved chromosome-level genome assembly of Huyou (Citrus changshanensis).</title>
        <authorList>
            <person name="Miao C."/>
            <person name="Chen W."/>
            <person name="Wu Y."/>
            <person name="Wang L."/>
            <person name="Zhao S."/>
            <person name="Grierson D."/>
            <person name="Xu C."/>
            <person name="Chen K."/>
        </authorList>
    </citation>
    <scope>NUCLEOTIDE SEQUENCE [LARGE SCALE GENOMIC DNA]</scope>
    <source>
        <strain evidence="3">01-14</strain>
        <tissue evidence="3">Leaf</tissue>
    </source>
</reference>
<dbReference type="InterPro" id="IPR001932">
    <property type="entry name" value="PPM-type_phosphatase-like_dom"/>
</dbReference>
<evidence type="ECO:0000313" key="4">
    <source>
        <dbReference type="Proteomes" id="UP001428341"/>
    </source>
</evidence>
<evidence type="ECO:0000259" key="2">
    <source>
        <dbReference type="PROSITE" id="PS51746"/>
    </source>
</evidence>
<dbReference type="SUPFAM" id="SSF81606">
    <property type="entry name" value="PP2C-like"/>
    <property type="match status" value="1"/>
</dbReference>
<keyword evidence="4" id="KW-1185">Reference proteome</keyword>
<dbReference type="PANTHER" id="PTHR13832">
    <property type="entry name" value="PROTEIN PHOSPHATASE 2C"/>
    <property type="match status" value="1"/>
</dbReference>
<dbReference type="InterPro" id="IPR015655">
    <property type="entry name" value="PP2C"/>
</dbReference>
<dbReference type="Gene3D" id="3.60.40.10">
    <property type="entry name" value="PPM-type phosphatase domain"/>
    <property type="match status" value="1"/>
</dbReference>
<accession>A0AAP0LUS9</accession>
<name>A0AAP0LUS9_9ROSI</name>
<dbReference type="PANTHER" id="PTHR13832:SF301">
    <property type="entry name" value="PROTEIN PHOSPHATASE 2C 29"/>
    <property type="match status" value="1"/>
</dbReference>
<dbReference type="InterPro" id="IPR036457">
    <property type="entry name" value="PPM-type-like_dom_sf"/>
</dbReference>
<evidence type="ECO:0000313" key="3">
    <source>
        <dbReference type="EMBL" id="KAK9187680.1"/>
    </source>
</evidence>
<dbReference type="EMBL" id="JBCGBO010000007">
    <property type="protein sequence ID" value="KAK9187680.1"/>
    <property type="molecule type" value="Genomic_DNA"/>
</dbReference>
<dbReference type="CDD" id="cd00143">
    <property type="entry name" value="PP2Cc"/>
    <property type="match status" value="1"/>
</dbReference>
<protein>
    <recommendedName>
        <fullName evidence="2">PPM-type phosphatase domain-containing protein</fullName>
    </recommendedName>
</protein>
<dbReference type="PROSITE" id="PS51746">
    <property type="entry name" value="PPM_2"/>
    <property type="match status" value="1"/>
</dbReference>
<proteinExistence type="predicted"/>
<comment type="caution">
    <text evidence="3">The sequence shown here is derived from an EMBL/GenBank/DDBJ whole genome shotgun (WGS) entry which is preliminary data.</text>
</comment>
<sequence length="813" mass="90429">MGSGLSSLFPCFKPVNHTNRTQPDQTQQQPDLIFASSEPLDETLGHSFCYVRSSNRFLSPTPSDRFVSPSQSLRFSPSRAGPGPRGPQPETGFRAISGASVSANTATPRTVLQLDNIYDDATEPTCAGGYGVKSSIVNVSGFESTSSFSAMPLQPVPRGGAYDASERGPFFLSGPLGALSGPLDQNAASEPGGGRVHFSAPLGGLYVKRKKKRGILGMSGIRKAFHDKKRPWVVPVLNFVSRKDNNNNSNNNVEDDDADVAKNERENDNNVQWALGKAGEDRVHVVVSEEHGWLFVGIYDGFNGPDAPEFLMGNLYRAVYNELKGLFWDVEEPNETVNNVTVSVNENDNTQEIEIKNDPSVLISENELEDKERAKRVTFESEKTETRRRRLWEFLAEDDQEDGLDLSGSERFAFSVDDAISVNKAGSAVSRRWLLLSKLKQGLLTKHKESSQGRKSLFPWKFGLEEKEKVEVEENRVEERIVQSGKKRRVGPVDHELVLRALSRALDLTELAYLDMTEKVLDTNPELALMGSCLLVVLMRDEDVYVMNVGDSRAIVAQYQPEAVRGSGWMKGQVDTGSSMDGIVEESSVTLGERGGKVAADEAPAQAMKLTAVQLSTDHSTSIEETVLSADLRIDMLSFWWQLKFIEIIRIKNEHPDDSQCIVNDRVKGRLKVTRAFGAGFLKKPKLNDTLLEMFRNEYIGTAPYISCTPSLCHLRLCPRDQFLVLSSDGLYQYLTNQEVVSLVESFMEKFPDGDPAQHLIEELLLHAAKRAGMDLHELLDIPQGDRRKYHDDVTVMVISLEGRIWKSSGKYL</sequence>
<feature type="compositionally biased region" description="Polar residues" evidence="1">
    <location>
        <begin position="60"/>
        <end position="73"/>
    </location>
</feature>
<evidence type="ECO:0000256" key="1">
    <source>
        <dbReference type="SAM" id="MobiDB-lite"/>
    </source>
</evidence>
<dbReference type="Pfam" id="PF00481">
    <property type="entry name" value="PP2C"/>
    <property type="match status" value="1"/>
</dbReference>
<feature type="domain" description="PPM-type phosphatase" evidence="2">
    <location>
        <begin position="257"/>
        <end position="801"/>
    </location>
</feature>